<reference evidence="1" key="1">
    <citation type="submission" date="2018-05" db="EMBL/GenBank/DDBJ databases">
        <authorList>
            <person name="Lanie J.A."/>
            <person name="Ng W.-L."/>
            <person name="Kazmierczak K.M."/>
            <person name="Andrzejewski T.M."/>
            <person name="Davidsen T.M."/>
            <person name="Wayne K.J."/>
            <person name="Tettelin H."/>
            <person name="Glass J.I."/>
            <person name="Rusch D."/>
            <person name="Podicherti R."/>
            <person name="Tsui H.-C.T."/>
            <person name="Winkler M.E."/>
        </authorList>
    </citation>
    <scope>NUCLEOTIDE SEQUENCE</scope>
</reference>
<organism evidence="1">
    <name type="scientific">marine metagenome</name>
    <dbReference type="NCBI Taxonomy" id="408172"/>
    <lineage>
        <taxon>unclassified sequences</taxon>
        <taxon>metagenomes</taxon>
        <taxon>ecological metagenomes</taxon>
    </lineage>
</organism>
<sequence length="25" mass="2993">MTLVNTESNYFERRLLRFLTGEESS</sequence>
<name>A0A382I4U1_9ZZZZ</name>
<evidence type="ECO:0000313" key="1">
    <source>
        <dbReference type="EMBL" id="SVB94714.1"/>
    </source>
</evidence>
<feature type="non-terminal residue" evidence="1">
    <location>
        <position position="25"/>
    </location>
</feature>
<protein>
    <submittedName>
        <fullName evidence="1">Uncharacterized protein</fullName>
    </submittedName>
</protein>
<dbReference type="EMBL" id="UINC01065252">
    <property type="protein sequence ID" value="SVB94714.1"/>
    <property type="molecule type" value="Genomic_DNA"/>
</dbReference>
<proteinExistence type="predicted"/>
<dbReference type="AlphaFoldDB" id="A0A382I4U1"/>
<accession>A0A382I4U1</accession>
<gene>
    <name evidence="1" type="ORF">METZ01_LOCUS247568</name>
</gene>